<keyword evidence="1" id="KW-0812">Transmembrane</keyword>
<keyword evidence="1" id="KW-1133">Transmembrane helix</keyword>
<accession>A0A4V1GDI9</accession>
<proteinExistence type="predicted"/>
<feature type="transmembrane region" description="Helical" evidence="1">
    <location>
        <begin position="6"/>
        <end position="32"/>
    </location>
</feature>
<evidence type="ECO:0000313" key="3">
    <source>
        <dbReference type="Proteomes" id="UP000310639"/>
    </source>
</evidence>
<name>A0A4V1GDI9_9BACT</name>
<keyword evidence="1" id="KW-0472">Membrane</keyword>
<sequence length="162" mass="18239">MKKVIIWGIISVVVVVAIVVAGIKSGFVYLGFKQPQQVVKTPYVICGKDMIDRYNKIRQDTDLSIDEGAKKKHSEDMKQFVDDVKTKKDYDKDPTCAFMALAYPFYYTRDAAAAKSGYETLEKAVNSSGVYVDYRINDIINLEAIKNIVGSHDKQGDQRRGD</sequence>
<keyword evidence="3" id="KW-1185">Reference proteome</keyword>
<evidence type="ECO:0000256" key="1">
    <source>
        <dbReference type="SAM" id="Phobius"/>
    </source>
</evidence>
<dbReference type="EMBL" id="CP040004">
    <property type="protein sequence ID" value="QCT41946.1"/>
    <property type="molecule type" value="Genomic_DNA"/>
</dbReference>
<dbReference type="Proteomes" id="UP000310639">
    <property type="component" value="Chromosome"/>
</dbReference>
<dbReference type="RefSeq" id="WP_138078416.1">
    <property type="nucleotide sequence ID" value="NZ_CP040004.1"/>
</dbReference>
<reference evidence="2 3" key="1">
    <citation type="submission" date="2019-04" db="EMBL/GenBank/DDBJ databases">
        <title>Saccharibacteria TM7 genomes.</title>
        <authorList>
            <person name="Bor B."/>
            <person name="He X."/>
            <person name="Chen T."/>
            <person name="Dewhirst F.E."/>
        </authorList>
    </citation>
    <scope>NUCLEOTIDE SEQUENCE [LARGE SCALE GENOMIC DNA]</scope>
    <source>
        <strain evidence="2 3">BB001</strain>
    </source>
</reference>
<dbReference type="AlphaFoldDB" id="A0A4V1GDI9"/>
<evidence type="ECO:0000313" key="2">
    <source>
        <dbReference type="EMBL" id="QCT41946.1"/>
    </source>
</evidence>
<dbReference type="KEGG" id="nft:FBF37_00405"/>
<gene>
    <name evidence="2" type="ORF">FBF37_00405</name>
</gene>
<organism evidence="2 3">
    <name type="scientific">Candidatus Nanosynbacter featherlites</name>
    <dbReference type="NCBI Taxonomy" id="2572088"/>
    <lineage>
        <taxon>Bacteria</taxon>
        <taxon>Candidatus Saccharimonadota</taxon>
        <taxon>Candidatus Saccharimonadia</taxon>
        <taxon>Candidatus Nanosynbacterales</taxon>
        <taxon>Candidatus Nanosynbacteraceae</taxon>
        <taxon>Candidatus Nanosynbacter</taxon>
    </lineage>
</organism>
<protein>
    <submittedName>
        <fullName evidence="2">Uncharacterized protein</fullName>
    </submittedName>
</protein>